<keyword evidence="6 10" id="KW-0560">Oxidoreductase</keyword>
<evidence type="ECO:0000256" key="5">
    <source>
        <dbReference type="ARBA" id="ARBA00022723"/>
    </source>
</evidence>
<dbReference type="PANTHER" id="PTHR46300">
    <property type="entry name" value="P450, PUTATIVE (EUROFUNG)-RELATED-RELATED"/>
    <property type="match status" value="1"/>
</dbReference>
<comment type="pathway">
    <text evidence="2">Secondary metabolite biosynthesis.</text>
</comment>
<evidence type="ECO:0000256" key="3">
    <source>
        <dbReference type="ARBA" id="ARBA00010617"/>
    </source>
</evidence>
<evidence type="ECO:0000313" key="12">
    <source>
        <dbReference type="EMBL" id="TFK20076.1"/>
    </source>
</evidence>
<dbReference type="STRING" id="230819.A0A5C3KIR4"/>
<protein>
    <submittedName>
        <fullName evidence="12">O-methylsterigmatocystin oxidoreductase</fullName>
    </submittedName>
</protein>
<name>A0A5C3KIR4_COPMA</name>
<dbReference type="EMBL" id="ML210313">
    <property type="protein sequence ID" value="TFK20076.1"/>
    <property type="molecule type" value="Genomic_DNA"/>
</dbReference>
<dbReference type="InterPro" id="IPR017972">
    <property type="entry name" value="Cyt_P450_CS"/>
</dbReference>
<reference evidence="12 13" key="1">
    <citation type="journal article" date="2019" name="Nat. Ecol. Evol.">
        <title>Megaphylogeny resolves global patterns of mushroom evolution.</title>
        <authorList>
            <person name="Varga T."/>
            <person name="Krizsan K."/>
            <person name="Foldi C."/>
            <person name="Dima B."/>
            <person name="Sanchez-Garcia M."/>
            <person name="Sanchez-Ramirez S."/>
            <person name="Szollosi G.J."/>
            <person name="Szarkandi J.G."/>
            <person name="Papp V."/>
            <person name="Albert L."/>
            <person name="Andreopoulos W."/>
            <person name="Angelini C."/>
            <person name="Antonin V."/>
            <person name="Barry K.W."/>
            <person name="Bougher N.L."/>
            <person name="Buchanan P."/>
            <person name="Buyck B."/>
            <person name="Bense V."/>
            <person name="Catcheside P."/>
            <person name="Chovatia M."/>
            <person name="Cooper J."/>
            <person name="Damon W."/>
            <person name="Desjardin D."/>
            <person name="Finy P."/>
            <person name="Geml J."/>
            <person name="Haridas S."/>
            <person name="Hughes K."/>
            <person name="Justo A."/>
            <person name="Karasinski D."/>
            <person name="Kautmanova I."/>
            <person name="Kiss B."/>
            <person name="Kocsube S."/>
            <person name="Kotiranta H."/>
            <person name="LaButti K.M."/>
            <person name="Lechner B.E."/>
            <person name="Liimatainen K."/>
            <person name="Lipzen A."/>
            <person name="Lukacs Z."/>
            <person name="Mihaltcheva S."/>
            <person name="Morgado L.N."/>
            <person name="Niskanen T."/>
            <person name="Noordeloos M.E."/>
            <person name="Ohm R.A."/>
            <person name="Ortiz-Santana B."/>
            <person name="Ovrebo C."/>
            <person name="Racz N."/>
            <person name="Riley R."/>
            <person name="Savchenko A."/>
            <person name="Shiryaev A."/>
            <person name="Soop K."/>
            <person name="Spirin V."/>
            <person name="Szebenyi C."/>
            <person name="Tomsovsky M."/>
            <person name="Tulloss R.E."/>
            <person name="Uehling J."/>
            <person name="Grigoriev I.V."/>
            <person name="Vagvolgyi C."/>
            <person name="Papp T."/>
            <person name="Martin F.M."/>
            <person name="Miettinen O."/>
            <person name="Hibbett D.S."/>
            <person name="Nagy L.G."/>
        </authorList>
    </citation>
    <scope>NUCLEOTIDE SEQUENCE [LARGE SCALE GENOMIC DNA]</scope>
    <source>
        <strain evidence="12 13">CBS 121175</strain>
    </source>
</reference>
<proteinExistence type="inferred from homology"/>
<dbReference type="GO" id="GO:0020037">
    <property type="term" value="F:heme binding"/>
    <property type="evidence" value="ECO:0007669"/>
    <property type="project" value="InterPro"/>
</dbReference>
<dbReference type="GO" id="GO:0005506">
    <property type="term" value="F:iron ion binding"/>
    <property type="evidence" value="ECO:0007669"/>
    <property type="project" value="InterPro"/>
</dbReference>
<feature type="binding site" description="axial binding residue" evidence="9">
    <location>
        <position position="450"/>
    </location>
    <ligand>
        <name>heme</name>
        <dbReference type="ChEBI" id="CHEBI:30413"/>
    </ligand>
    <ligandPart>
        <name>Fe</name>
        <dbReference type="ChEBI" id="CHEBI:18248"/>
    </ligandPart>
</feature>
<keyword evidence="7 9" id="KW-0408">Iron</keyword>
<dbReference type="CDD" id="cd11065">
    <property type="entry name" value="CYP64-like"/>
    <property type="match status" value="1"/>
</dbReference>
<evidence type="ECO:0000256" key="2">
    <source>
        <dbReference type="ARBA" id="ARBA00005179"/>
    </source>
</evidence>
<evidence type="ECO:0000256" key="1">
    <source>
        <dbReference type="ARBA" id="ARBA00001971"/>
    </source>
</evidence>
<dbReference type="Pfam" id="PF00067">
    <property type="entry name" value="p450"/>
    <property type="match status" value="1"/>
</dbReference>
<dbReference type="Proteomes" id="UP000307440">
    <property type="component" value="Unassembled WGS sequence"/>
</dbReference>
<keyword evidence="13" id="KW-1185">Reference proteome</keyword>
<dbReference type="PRINTS" id="PR00463">
    <property type="entry name" value="EP450I"/>
</dbReference>
<comment type="cofactor">
    <cofactor evidence="1 9">
        <name>heme</name>
        <dbReference type="ChEBI" id="CHEBI:30413"/>
    </cofactor>
</comment>
<dbReference type="InterPro" id="IPR001128">
    <property type="entry name" value="Cyt_P450"/>
</dbReference>
<keyword evidence="11" id="KW-0812">Transmembrane</keyword>
<evidence type="ECO:0000256" key="7">
    <source>
        <dbReference type="ARBA" id="ARBA00023004"/>
    </source>
</evidence>
<keyword evidence="8 10" id="KW-0503">Monooxygenase</keyword>
<dbReference type="Gene3D" id="1.10.630.10">
    <property type="entry name" value="Cytochrome P450"/>
    <property type="match status" value="1"/>
</dbReference>
<dbReference type="InterPro" id="IPR050364">
    <property type="entry name" value="Cytochrome_P450_fung"/>
</dbReference>
<dbReference type="GO" id="GO:0004497">
    <property type="term" value="F:monooxygenase activity"/>
    <property type="evidence" value="ECO:0007669"/>
    <property type="project" value="UniProtKB-KW"/>
</dbReference>
<dbReference type="OrthoDB" id="2789670at2759"/>
<accession>A0A5C3KIR4</accession>
<keyword evidence="4 9" id="KW-0349">Heme</keyword>
<evidence type="ECO:0000256" key="9">
    <source>
        <dbReference type="PIRSR" id="PIRSR602401-1"/>
    </source>
</evidence>
<dbReference type="InterPro" id="IPR002401">
    <property type="entry name" value="Cyt_P450_E_grp-I"/>
</dbReference>
<evidence type="ECO:0000256" key="6">
    <source>
        <dbReference type="ARBA" id="ARBA00023002"/>
    </source>
</evidence>
<dbReference type="GO" id="GO:0016705">
    <property type="term" value="F:oxidoreductase activity, acting on paired donors, with incorporation or reduction of molecular oxygen"/>
    <property type="evidence" value="ECO:0007669"/>
    <property type="project" value="InterPro"/>
</dbReference>
<evidence type="ECO:0000256" key="10">
    <source>
        <dbReference type="RuleBase" id="RU000461"/>
    </source>
</evidence>
<organism evidence="12 13">
    <name type="scientific">Coprinopsis marcescibilis</name>
    <name type="common">Agaric fungus</name>
    <name type="synonym">Psathyrella marcescibilis</name>
    <dbReference type="NCBI Taxonomy" id="230819"/>
    <lineage>
        <taxon>Eukaryota</taxon>
        <taxon>Fungi</taxon>
        <taxon>Dikarya</taxon>
        <taxon>Basidiomycota</taxon>
        <taxon>Agaricomycotina</taxon>
        <taxon>Agaricomycetes</taxon>
        <taxon>Agaricomycetidae</taxon>
        <taxon>Agaricales</taxon>
        <taxon>Agaricineae</taxon>
        <taxon>Psathyrellaceae</taxon>
        <taxon>Coprinopsis</taxon>
    </lineage>
</organism>
<evidence type="ECO:0000256" key="4">
    <source>
        <dbReference type="ARBA" id="ARBA00022617"/>
    </source>
</evidence>
<dbReference type="AlphaFoldDB" id="A0A5C3KIR4"/>
<dbReference type="PANTHER" id="PTHR46300:SF7">
    <property type="entry name" value="P450, PUTATIVE (EUROFUNG)-RELATED"/>
    <property type="match status" value="1"/>
</dbReference>
<evidence type="ECO:0000313" key="13">
    <source>
        <dbReference type="Proteomes" id="UP000307440"/>
    </source>
</evidence>
<keyword evidence="11" id="KW-0472">Membrane</keyword>
<dbReference type="SUPFAM" id="SSF48264">
    <property type="entry name" value="Cytochrome P450"/>
    <property type="match status" value="1"/>
</dbReference>
<dbReference type="InterPro" id="IPR036396">
    <property type="entry name" value="Cyt_P450_sf"/>
</dbReference>
<keyword evidence="11" id="KW-1133">Transmembrane helix</keyword>
<evidence type="ECO:0000256" key="8">
    <source>
        <dbReference type="ARBA" id="ARBA00023033"/>
    </source>
</evidence>
<comment type="similarity">
    <text evidence="3 10">Belongs to the cytochrome P450 family.</text>
</comment>
<keyword evidence="5 9" id="KW-0479">Metal-binding</keyword>
<gene>
    <name evidence="12" type="ORF">FA15DRAFT_721866</name>
</gene>
<sequence length="517" mass="58634">MDSTLWVDLQWKWPIAAGLAIGVLAANRVLTSKRKRLPLPPGPTGLPVVGNLFHLPQAKPWLVYNDWAKQYGDVMYVNAMGQGIIVLNTLPAVLALMDKRAVNNSDRGDLTTFDMLDFRYAFSFMQYGNRWRVHRRAFHQFLNQNQAPTYLPIVEEECLIYLRNLARNQGHLFKDTRTYFGTVLMRVSYGVSDFEYNKQLIEDGEAVVERFMVTTVPGRMLVNVFPILRYVPDWFPGTAWKKYLKEGAVINRRLRARPYYDAKARLANPEKDKYPSMVKGLIERLGSEDDPEYEDRETVAMNVSAMSFLAGADTTFSATISLVAAMLKHPEVQRKAQTEIDAVTGGDRLPVPEDMADLPYVEAIVKEAMRWFTVAPMGVPHQSTEDEEFNGYFIPKKSLIVPNSWAILHDPEVYEDPHEFKPERFLKDGKIHHSVLDPGVAAFGFGRRICPGRHLSNAVLPFTMACMLSVFDIRPAKDKNGNEIPVVLDQTSDVVTSFKPYQCEITPRSTKHAALLA</sequence>
<dbReference type="PROSITE" id="PS00086">
    <property type="entry name" value="CYTOCHROME_P450"/>
    <property type="match status" value="1"/>
</dbReference>
<feature type="transmembrane region" description="Helical" evidence="11">
    <location>
        <begin position="12"/>
        <end position="30"/>
    </location>
</feature>
<evidence type="ECO:0000256" key="11">
    <source>
        <dbReference type="SAM" id="Phobius"/>
    </source>
</evidence>